<feature type="compositionally biased region" description="Basic residues" evidence="1">
    <location>
        <begin position="137"/>
        <end position="148"/>
    </location>
</feature>
<feature type="transmembrane region" description="Helical" evidence="2">
    <location>
        <begin position="230"/>
        <end position="250"/>
    </location>
</feature>
<protein>
    <submittedName>
        <fullName evidence="3">Uncharacterized protein</fullName>
    </submittedName>
</protein>
<keyword evidence="2" id="KW-0472">Membrane</keyword>
<keyword evidence="2" id="KW-0812">Transmembrane</keyword>
<gene>
    <name evidence="3" type="ORF">BJ508DRAFT_340548</name>
</gene>
<organism evidence="3 4">
    <name type="scientific">Ascobolus immersus RN42</name>
    <dbReference type="NCBI Taxonomy" id="1160509"/>
    <lineage>
        <taxon>Eukaryota</taxon>
        <taxon>Fungi</taxon>
        <taxon>Dikarya</taxon>
        <taxon>Ascomycota</taxon>
        <taxon>Pezizomycotina</taxon>
        <taxon>Pezizomycetes</taxon>
        <taxon>Pezizales</taxon>
        <taxon>Ascobolaceae</taxon>
        <taxon>Ascobolus</taxon>
    </lineage>
</organism>
<dbReference type="AlphaFoldDB" id="A0A3N4HK55"/>
<accession>A0A3N4HK55</accession>
<reference evidence="3 4" key="1">
    <citation type="journal article" date="2018" name="Nat. Ecol. Evol.">
        <title>Pezizomycetes genomes reveal the molecular basis of ectomycorrhizal truffle lifestyle.</title>
        <authorList>
            <person name="Murat C."/>
            <person name="Payen T."/>
            <person name="Noel B."/>
            <person name="Kuo A."/>
            <person name="Morin E."/>
            <person name="Chen J."/>
            <person name="Kohler A."/>
            <person name="Krizsan K."/>
            <person name="Balestrini R."/>
            <person name="Da Silva C."/>
            <person name="Montanini B."/>
            <person name="Hainaut M."/>
            <person name="Levati E."/>
            <person name="Barry K.W."/>
            <person name="Belfiori B."/>
            <person name="Cichocki N."/>
            <person name="Clum A."/>
            <person name="Dockter R.B."/>
            <person name="Fauchery L."/>
            <person name="Guy J."/>
            <person name="Iotti M."/>
            <person name="Le Tacon F."/>
            <person name="Lindquist E.A."/>
            <person name="Lipzen A."/>
            <person name="Malagnac F."/>
            <person name="Mello A."/>
            <person name="Molinier V."/>
            <person name="Miyauchi S."/>
            <person name="Poulain J."/>
            <person name="Riccioni C."/>
            <person name="Rubini A."/>
            <person name="Sitrit Y."/>
            <person name="Splivallo R."/>
            <person name="Traeger S."/>
            <person name="Wang M."/>
            <person name="Zifcakova L."/>
            <person name="Wipf D."/>
            <person name="Zambonelli A."/>
            <person name="Paolocci F."/>
            <person name="Nowrousian M."/>
            <person name="Ottonello S."/>
            <person name="Baldrian P."/>
            <person name="Spatafora J.W."/>
            <person name="Henrissat B."/>
            <person name="Nagy L.G."/>
            <person name="Aury J.M."/>
            <person name="Wincker P."/>
            <person name="Grigoriev I.V."/>
            <person name="Bonfante P."/>
            <person name="Martin F.M."/>
        </authorList>
    </citation>
    <scope>NUCLEOTIDE SEQUENCE [LARGE SCALE GENOMIC DNA]</scope>
    <source>
        <strain evidence="3 4">RN42</strain>
    </source>
</reference>
<evidence type="ECO:0000313" key="4">
    <source>
        <dbReference type="Proteomes" id="UP000275078"/>
    </source>
</evidence>
<evidence type="ECO:0000313" key="3">
    <source>
        <dbReference type="EMBL" id="RPA74209.1"/>
    </source>
</evidence>
<proteinExistence type="predicted"/>
<keyword evidence="2" id="KW-1133">Transmembrane helix</keyword>
<feature type="region of interest" description="Disordered" evidence="1">
    <location>
        <begin position="137"/>
        <end position="164"/>
    </location>
</feature>
<feature type="transmembrane region" description="Helical" evidence="2">
    <location>
        <begin position="296"/>
        <end position="315"/>
    </location>
</feature>
<dbReference type="EMBL" id="ML119797">
    <property type="protein sequence ID" value="RPA74209.1"/>
    <property type="molecule type" value="Genomic_DNA"/>
</dbReference>
<feature type="transmembrane region" description="Helical" evidence="2">
    <location>
        <begin position="271"/>
        <end position="290"/>
    </location>
</feature>
<evidence type="ECO:0000256" key="2">
    <source>
        <dbReference type="SAM" id="Phobius"/>
    </source>
</evidence>
<evidence type="ECO:0000256" key="1">
    <source>
        <dbReference type="SAM" id="MobiDB-lite"/>
    </source>
</evidence>
<sequence length="536" mass="61444">MAPSLHAPPEGIKKVRFQDDYLETYQQSKERMRQYRSTISLKKTETESQQDREARIRAREREFERMQREEDMEIDLRILLDRQVEELATKQRMFNPIGRTASQATYSQITEQGIRAIRKTEAKLSALLDRQEARYAKKHGLPHKSKRMSRPETVQTSGACPPAPSAKLEAASLQDVPSLSEAAQTVPESLAADDIPFKSWSCETVSNDLVCVLQKFTHASLAIGCQLLHYLFQHFLAFGDFLLWFLYLLCSHILSNVTNSVKIPRLHNRPVDVTLFWIVLGLFVCSFILADLGFKFDLILAALFSLSVGTVIWLWNPAISEFAMTSNPKPPMSPSPVQEPASVFQCAAKRFTSPDPNVNEDSQLVEHHLRQSQTAQYLNMFRASSRPCAIKPYQYASAWVPPPQPTLGMKEPMPAPPAHSQWAKDLIKMRDAERNELLEKDASRVARGYQARFPPQYANKDHEFAANPGYKLERRMNYTEFRQREVRAPDVVPTSALLFKPLGMDLPTTSVWGEHIKAANQERWEKQLLERRRHHW</sequence>
<name>A0A3N4HK55_ASCIM</name>
<keyword evidence="4" id="KW-1185">Reference proteome</keyword>
<dbReference type="Proteomes" id="UP000275078">
    <property type="component" value="Unassembled WGS sequence"/>
</dbReference>